<feature type="binding site" evidence="4">
    <location>
        <position position="129"/>
    </location>
    <ligand>
        <name>a divalent metal cation</name>
        <dbReference type="ChEBI" id="CHEBI:60240"/>
        <label>2</label>
    </ligand>
</feature>
<dbReference type="RefSeq" id="WP_106893964.1">
    <property type="nucleotide sequence ID" value="NZ_CP027860.1"/>
</dbReference>
<feature type="binding site" evidence="4">
    <location>
        <position position="152"/>
    </location>
    <ligand>
        <name>a divalent metal cation</name>
        <dbReference type="ChEBI" id="CHEBI:60240"/>
        <label>2</label>
    </ligand>
</feature>
<evidence type="ECO:0000313" key="6">
    <source>
        <dbReference type="Proteomes" id="UP000241074"/>
    </source>
</evidence>
<evidence type="ECO:0000256" key="2">
    <source>
        <dbReference type="ARBA" id="ARBA00022723"/>
    </source>
</evidence>
<feature type="binding site" evidence="4">
    <location>
        <position position="9"/>
    </location>
    <ligand>
        <name>a divalent metal cation</name>
        <dbReference type="ChEBI" id="CHEBI:60240"/>
        <label>1</label>
    </ligand>
</feature>
<keyword evidence="3" id="KW-0378">Hydrolase</keyword>
<dbReference type="EMBL" id="CP027860">
    <property type="protein sequence ID" value="AVQ00046.1"/>
    <property type="molecule type" value="Genomic_DNA"/>
</dbReference>
<evidence type="ECO:0000313" key="5">
    <source>
        <dbReference type="EMBL" id="AVQ00046.1"/>
    </source>
</evidence>
<proteinExistence type="inferred from homology"/>
<dbReference type="OrthoDB" id="9810005at2"/>
<dbReference type="KEGG" id="xba:C7S18_07825"/>
<accession>A0A2P1PYY8</accession>
<feature type="binding site" evidence="4">
    <location>
        <position position="7"/>
    </location>
    <ligand>
        <name>a divalent metal cation</name>
        <dbReference type="ChEBI" id="CHEBI:60240"/>
        <label>1</label>
    </ligand>
</feature>
<dbReference type="InterPro" id="IPR001130">
    <property type="entry name" value="TatD-like"/>
</dbReference>
<dbReference type="PIRSF" id="PIRSF005902">
    <property type="entry name" value="DNase_TatD"/>
    <property type="match status" value="1"/>
</dbReference>
<dbReference type="Gene3D" id="3.20.20.140">
    <property type="entry name" value="Metal-dependent hydrolases"/>
    <property type="match status" value="1"/>
</dbReference>
<name>A0A2P1PYY8_9GAMM</name>
<dbReference type="PANTHER" id="PTHR46124">
    <property type="entry name" value="D-AMINOACYL-TRNA DEACYLASE"/>
    <property type="match status" value="1"/>
</dbReference>
<dbReference type="Pfam" id="PF01026">
    <property type="entry name" value="TatD_DNase"/>
    <property type="match status" value="1"/>
</dbReference>
<evidence type="ECO:0000256" key="3">
    <source>
        <dbReference type="ARBA" id="ARBA00022801"/>
    </source>
</evidence>
<dbReference type="InterPro" id="IPR032466">
    <property type="entry name" value="Metal_Hydrolase"/>
</dbReference>
<dbReference type="FunFam" id="3.20.20.140:FF:000005">
    <property type="entry name" value="TatD family hydrolase"/>
    <property type="match status" value="1"/>
</dbReference>
<dbReference type="AlphaFoldDB" id="A0A2P1PYY8"/>
<dbReference type="Proteomes" id="UP000241074">
    <property type="component" value="Chromosome"/>
</dbReference>
<dbReference type="PROSITE" id="PS01090">
    <property type="entry name" value="TATD_2"/>
    <property type="match status" value="1"/>
</dbReference>
<dbReference type="InterPro" id="IPR018228">
    <property type="entry name" value="DNase_TatD-rel_CS"/>
</dbReference>
<feature type="binding site" evidence="4">
    <location>
        <position position="93"/>
    </location>
    <ligand>
        <name>a divalent metal cation</name>
        <dbReference type="ChEBI" id="CHEBI:60240"/>
        <label>1</label>
    </ligand>
</feature>
<evidence type="ECO:0000256" key="4">
    <source>
        <dbReference type="PIRSR" id="PIRSR005902-1"/>
    </source>
</evidence>
<dbReference type="SUPFAM" id="SSF51556">
    <property type="entry name" value="Metallo-dependent hydrolases"/>
    <property type="match status" value="1"/>
</dbReference>
<dbReference type="GO" id="GO:0046872">
    <property type="term" value="F:metal ion binding"/>
    <property type="evidence" value="ECO:0007669"/>
    <property type="project" value="UniProtKB-KW"/>
</dbReference>
<feature type="binding site" evidence="4">
    <location>
        <position position="202"/>
    </location>
    <ligand>
        <name>a divalent metal cation</name>
        <dbReference type="ChEBI" id="CHEBI:60240"/>
        <label>1</label>
    </ligand>
</feature>
<dbReference type="CDD" id="cd01310">
    <property type="entry name" value="TatD_DNAse"/>
    <property type="match status" value="1"/>
</dbReference>
<dbReference type="GO" id="GO:0016788">
    <property type="term" value="F:hydrolase activity, acting on ester bonds"/>
    <property type="evidence" value="ECO:0007669"/>
    <property type="project" value="InterPro"/>
</dbReference>
<reference evidence="5 6" key="1">
    <citation type="submission" date="2018-03" db="EMBL/GenBank/DDBJ databases">
        <title>Ahniella affigens gen. nov., sp. nov., a gammaproteobacterium isolated from sandy soil near a stream.</title>
        <authorList>
            <person name="Ko Y."/>
            <person name="Kim J.-H."/>
        </authorList>
    </citation>
    <scope>NUCLEOTIDE SEQUENCE [LARGE SCALE GENOMIC DNA]</scope>
    <source>
        <strain evidence="5 6">D13</strain>
    </source>
</reference>
<sequence>MRFSDSHCHLDAPEFDADRGAVMAHAKAAGVWRQLLPAIDLDSSQAIWNLHFADATLLPAFGFHPMYLDRYSEAGCAALAHLVATHRPVAIGECGLDYFVEGLDHQQQSDVLGAHLRLAVDHGLPVILHARRAVDAVIAQLRRFRPTGGVVHSFSGSWQQAEQLFALGFSLGIGGPVTYERAQRLRDIVRRMPIEFLLLETDAPDQPSCSLRGQRHTPGDLLLIAKAVADLRSISLEALSAATEANFSRLFGPPAT</sequence>
<organism evidence="5 6">
    <name type="scientific">Ahniella affigens</name>
    <dbReference type="NCBI Taxonomy" id="2021234"/>
    <lineage>
        <taxon>Bacteria</taxon>
        <taxon>Pseudomonadati</taxon>
        <taxon>Pseudomonadota</taxon>
        <taxon>Gammaproteobacteria</taxon>
        <taxon>Lysobacterales</taxon>
        <taxon>Rhodanobacteraceae</taxon>
        <taxon>Ahniella</taxon>
    </lineage>
</organism>
<keyword evidence="2 4" id="KW-0479">Metal-binding</keyword>
<gene>
    <name evidence="5" type="ORF">C7S18_07825</name>
</gene>
<dbReference type="PANTHER" id="PTHR46124:SF3">
    <property type="entry name" value="HYDROLASE"/>
    <property type="match status" value="1"/>
</dbReference>
<reference evidence="5 6" key="2">
    <citation type="submission" date="2018-03" db="EMBL/GenBank/DDBJ databases">
        <authorList>
            <person name="Keele B.F."/>
        </authorList>
    </citation>
    <scope>NUCLEOTIDE SEQUENCE [LARGE SCALE GENOMIC DNA]</scope>
    <source>
        <strain evidence="5 6">D13</strain>
    </source>
</reference>
<dbReference type="GO" id="GO:0005829">
    <property type="term" value="C:cytosol"/>
    <property type="evidence" value="ECO:0007669"/>
    <property type="project" value="TreeGrafter"/>
</dbReference>
<keyword evidence="6" id="KW-1185">Reference proteome</keyword>
<evidence type="ECO:0000256" key="1">
    <source>
        <dbReference type="ARBA" id="ARBA00009275"/>
    </source>
</evidence>
<comment type="similarity">
    <text evidence="1">Belongs to the metallo-dependent hydrolases superfamily. TatD-type hydrolase family.</text>
</comment>
<protein>
    <submittedName>
        <fullName evidence="5">DNAase</fullName>
    </submittedName>
</protein>